<accession>Q6AR38</accession>
<organism evidence="8 9">
    <name type="scientific">Desulfotalea psychrophila (strain LSv54 / DSM 12343)</name>
    <dbReference type="NCBI Taxonomy" id="177439"/>
    <lineage>
        <taxon>Bacteria</taxon>
        <taxon>Pseudomonadati</taxon>
        <taxon>Thermodesulfobacteriota</taxon>
        <taxon>Desulfobulbia</taxon>
        <taxon>Desulfobulbales</taxon>
        <taxon>Desulfocapsaceae</taxon>
        <taxon>Desulfotalea</taxon>
    </lineage>
</organism>
<dbReference type="InterPro" id="IPR050682">
    <property type="entry name" value="ModA/WtpA"/>
</dbReference>
<comment type="subunit">
    <text evidence="5">The complex is composed of two ATP-binding proteins (ModC), two transmembrane proteins (ModB) and a solute-binding protein (ModA).</text>
</comment>
<protein>
    <submittedName>
        <fullName evidence="8">Probable molybdenum ABC transporter, substrate binding periplasmic protein (ModA)</fullName>
    </submittedName>
</protein>
<dbReference type="KEGG" id="dps:DP0457"/>
<dbReference type="CDD" id="cd13539">
    <property type="entry name" value="PBP2_AvModA"/>
    <property type="match status" value="1"/>
</dbReference>
<name>Q6AR38_DESPS</name>
<evidence type="ECO:0000256" key="5">
    <source>
        <dbReference type="ARBA" id="ARBA00062515"/>
    </source>
</evidence>
<evidence type="ECO:0000256" key="3">
    <source>
        <dbReference type="ARBA" id="ARBA00022723"/>
    </source>
</evidence>
<keyword evidence="3 6" id="KW-0479">Metal-binding</keyword>
<dbReference type="GO" id="GO:0030973">
    <property type="term" value="F:molybdate ion binding"/>
    <property type="evidence" value="ECO:0007669"/>
    <property type="project" value="InterPro"/>
</dbReference>
<feature type="chain" id="PRO_5004271639" evidence="7">
    <location>
        <begin position="26"/>
        <end position="251"/>
    </location>
</feature>
<dbReference type="Gene3D" id="3.40.190.10">
    <property type="entry name" value="Periplasmic binding protein-like II"/>
    <property type="match status" value="2"/>
</dbReference>
<keyword evidence="9" id="KW-1185">Reference proteome</keyword>
<dbReference type="PANTHER" id="PTHR30632:SF14">
    <property type="entry name" value="TUNGSTATE_MOLYBDATE_CHROMATE-BINDING PROTEIN MODA"/>
    <property type="match status" value="1"/>
</dbReference>
<evidence type="ECO:0000256" key="2">
    <source>
        <dbReference type="ARBA" id="ARBA00022505"/>
    </source>
</evidence>
<dbReference type="InterPro" id="IPR005950">
    <property type="entry name" value="ModA"/>
</dbReference>
<gene>
    <name evidence="8" type="ordered locus">DP0457</name>
</gene>
<dbReference type="EMBL" id="CR522870">
    <property type="protein sequence ID" value="CAG35186.1"/>
    <property type="molecule type" value="Genomic_DNA"/>
</dbReference>
<dbReference type="PANTHER" id="PTHR30632">
    <property type="entry name" value="MOLYBDATE-BINDING PERIPLASMIC PROTEIN"/>
    <property type="match status" value="1"/>
</dbReference>
<evidence type="ECO:0000256" key="4">
    <source>
        <dbReference type="ARBA" id="ARBA00022729"/>
    </source>
</evidence>
<reference evidence="9" key="1">
    <citation type="journal article" date="2004" name="Environ. Microbiol.">
        <title>The genome of Desulfotalea psychrophila, a sulfate-reducing bacterium from permanently cold Arctic sediments.</title>
        <authorList>
            <person name="Rabus R."/>
            <person name="Ruepp A."/>
            <person name="Frickey T."/>
            <person name="Rattei T."/>
            <person name="Fartmann B."/>
            <person name="Stark M."/>
            <person name="Bauer M."/>
            <person name="Zibat A."/>
            <person name="Lombardot T."/>
            <person name="Becker I."/>
            <person name="Amann J."/>
            <person name="Gellner K."/>
            <person name="Teeling H."/>
            <person name="Leuschner W.D."/>
            <person name="Gloeckner F.-O."/>
            <person name="Lupas A.N."/>
            <person name="Amann R."/>
            <person name="Klenk H.-P."/>
        </authorList>
    </citation>
    <scope>NUCLEOTIDE SEQUENCE [LARGE SCALE GENOMIC DNA]</scope>
    <source>
        <strain evidence="9">DSM 12343 / LSv54</strain>
    </source>
</reference>
<feature type="signal peptide" evidence="7">
    <location>
        <begin position="1"/>
        <end position="25"/>
    </location>
</feature>
<dbReference type="SUPFAM" id="SSF53850">
    <property type="entry name" value="Periplasmic binding protein-like II"/>
    <property type="match status" value="1"/>
</dbReference>
<dbReference type="InterPro" id="IPR044084">
    <property type="entry name" value="AvModA-like_subst-bd"/>
</dbReference>
<dbReference type="HOGENOM" id="CLU_065520_1_0_7"/>
<dbReference type="RefSeq" id="WP_011187702.1">
    <property type="nucleotide sequence ID" value="NC_006138.1"/>
</dbReference>
<evidence type="ECO:0000313" key="9">
    <source>
        <dbReference type="Proteomes" id="UP000000602"/>
    </source>
</evidence>
<keyword evidence="2 6" id="KW-0500">Molybdenum</keyword>
<evidence type="ECO:0000313" key="8">
    <source>
        <dbReference type="EMBL" id="CAG35186.1"/>
    </source>
</evidence>
<evidence type="ECO:0000256" key="1">
    <source>
        <dbReference type="ARBA" id="ARBA00009175"/>
    </source>
</evidence>
<dbReference type="NCBIfam" id="TIGR01256">
    <property type="entry name" value="modA"/>
    <property type="match status" value="1"/>
</dbReference>
<proteinExistence type="inferred from homology"/>
<dbReference type="eggNOG" id="COG0725">
    <property type="taxonomic scope" value="Bacteria"/>
</dbReference>
<comment type="similarity">
    <text evidence="1">Belongs to the bacterial solute-binding protein ModA family.</text>
</comment>
<feature type="binding site" evidence="6">
    <location>
        <position position="170"/>
    </location>
    <ligand>
        <name>molybdate</name>
        <dbReference type="ChEBI" id="CHEBI:36264"/>
    </ligand>
</feature>
<dbReference type="Pfam" id="PF13531">
    <property type="entry name" value="SBP_bac_11"/>
    <property type="match status" value="1"/>
</dbReference>
<dbReference type="GO" id="GO:1901359">
    <property type="term" value="F:tungstate binding"/>
    <property type="evidence" value="ECO:0007669"/>
    <property type="project" value="UniProtKB-ARBA"/>
</dbReference>
<dbReference type="Proteomes" id="UP000000602">
    <property type="component" value="Chromosome"/>
</dbReference>
<evidence type="ECO:0000256" key="6">
    <source>
        <dbReference type="PIRSR" id="PIRSR004846-1"/>
    </source>
</evidence>
<keyword evidence="4 7" id="KW-0732">Signal</keyword>
<dbReference type="STRING" id="177439.DP0457"/>
<dbReference type="OrthoDB" id="9785015at2"/>
<evidence type="ECO:0000256" key="7">
    <source>
        <dbReference type="SAM" id="SignalP"/>
    </source>
</evidence>
<sequence length="251" mass="27270">MKRGVCFFCSIIVLSFLLVAGSASAEQIRVAVASNFTGAIKEIASSFQAKTSHKVVLLFGSTGKHYAQIKNGAPFDAFFAADVRRPKLLEEEGLAVAGTRFTYAMGTLVLWSADPQLLDDSATALKEGRFHHLAFANPKLAPYGKASQQVLENLGLWKQLQPKFVRGENISQALQFIKSGNAELGFIALSQLKSGKADLQGSLWKVPVALYSPIEQQAVLLRDNKVAAQFLEFAKGEEALKIIRGFGYSCP</sequence>
<dbReference type="GO" id="GO:0015689">
    <property type="term" value="P:molybdate ion transport"/>
    <property type="evidence" value="ECO:0007669"/>
    <property type="project" value="InterPro"/>
</dbReference>
<dbReference type="FunFam" id="3.40.190.10:FF:000035">
    <property type="entry name" value="Molybdate ABC transporter substrate-binding protein"/>
    <property type="match status" value="1"/>
</dbReference>
<dbReference type="GO" id="GO:0046872">
    <property type="term" value="F:metal ion binding"/>
    <property type="evidence" value="ECO:0007669"/>
    <property type="project" value="UniProtKB-KW"/>
</dbReference>
<dbReference type="PIRSF" id="PIRSF004846">
    <property type="entry name" value="ModA"/>
    <property type="match status" value="1"/>
</dbReference>
<dbReference type="AlphaFoldDB" id="Q6AR38"/>
<feature type="binding site" evidence="6">
    <location>
        <position position="62"/>
    </location>
    <ligand>
        <name>molybdate</name>
        <dbReference type="ChEBI" id="CHEBI:36264"/>
    </ligand>
</feature>